<keyword evidence="5" id="KW-0949">S-adenosyl-L-methionine</keyword>
<dbReference type="Pfam" id="PF03705">
    <property type="entry name" value="CheR_N"/>
    <property type="match status" value="1"/>
</dbReference>
<dbReference type="RefSeq" id="WP_225672782.1">
    <property type="nucleotide sequence ID" value="NZ_JAEDAH010000026.1"/>
</dbReference>
<evidence type="ECO:0000256" key="4">
    <source>
        <dbReference type="ARBA" id="ARBA00022679"/>
    </source>
</evidence>
<reference evidence="7 8" key="1">
    <citation type="submission" date="2020-12" db="EMBL/GenBank/DDBJ databases">
        <title>Novel Thalassolituus-related marine hydrocarbonoclastic bacteria mediated algae-derived hydrocarbons mineralization in twilight zone of the northern South China Sea.</title>
        <authorList>
            <person name="Dong C."/>
        </authorList>
    </citation>
    <scope>NUCLEOTIDE SEQUENCE [LARGE SCALE GENOMIC DNA]</scope>
    <source>
        <strain evidence="7 8">IMCC1826</strain>
    </source>
</reference>
<proteinExistence type="predicted"/>
<dbReference type="Gene3D" id="1.10.155.10">
    <property type="entry name" value="Chemotaxis receptor methyltransferase CheR, N-terminal domain"/>
    <property type="match status" value="1"/>
</dbReference>
<dbReference type="InterPro" id="IPR000780">
    <property type="entry name" value="CheR_MeTrfase"/>
</dbReference>
<evidence type="ECO:0000256" key="2">
    <source>
        <dbReference type="ARBA" id="ARBA00012534"/>
    </source>
</evidence>
<sequence length="295" mass="33298">MNHQLRAGLSTIPEMDDTQFGRWQNLLEERTGMCLAPQRRSFLQTSLGIRMREVGCDSYEEYYQRILSGPVGAIEWSTLVDRLTVQETRFFRDPDAFAFVEQYVQQKAADPSTESVDLWSVGCSSGEEAYSLGMIAERWLTPAGKQYAVTGTDISTIVLRKARAGKYQGRALDWVPADYAGIGFKEMAPGGALEVSDRLRQRSCFSQVNILNLSASPLQSQHVIYCQNVLIYFRRWRRREILNVLAERLAPGGILVIGLGEMVDWQHPLLEPVHSSRVSAFVRKQANSTGETARR</sequence>
<dbReference type="PANTHER" id="PTHR24422">
    <property type="entry name" value="CHEMOTAXIS PROTEIN METHYLTRANSFERASE"/>
    <property type="match status" value="1"/>
</dbReference>
<comment type="caution">
    <text evidence="7">The sequence shown here is derived from an EMBL/GenBank/DDBJ whole genome shotgun (WGS) entry which is preliminary data.</text>
</comment>
<dbReference type="InterPro" id="IPR029063">
    <property type="entry name" value="SAM-dependent_MTases_sf"/>
</dbReference>
<dbReference type="SUPFAM" id="SSF53335">
    <property type="entry name" value="S-adenosyl-L-methionine-dependent methyltransferases"/>
    <property type="match status" value="1"/>
</dbReference>
<protein>
    <recommendedName>
        <fullName evidence="2">protein-glutamate O-methyltransferase</fullName>
        <ecNumber evidence="2">2.1.1.80</ecNumber>
    </recommendedName>
</protein>
<dbReference type="Gene3D" id="3.40.50.150">
    <property type="entry name" value="Vaccinia Virus protein VP39"/>
    <property type="match status" value="1"/>
</dbReference>
<dbReference type="PANTHER" id="PTHR24422:SF19">
    <property type="entry name" value="CHEMOTAXIS PROTEIN METHYLTRANSFERASE"/>
    <property type="match status" value="1"/>
</dbReference>
<dbReference type="InterPro" id="IPR022641">
    <property type="entry name" value="CheR_N"/>
</dbReference>
<dbReference type="SMART" id="SM00138">
    <property type="entry name" value="MeTrc"/>
    <property type="match status" value="1"/>
</dbReference>
<evidence type="ECO:0000313" key="8">
    <source>
        <dbReference type="Proteomes" id="UP000714380"/>
    </source>
</evidence>
<dbReference type="InterPro" id="IPR050903">
    <property type="entry name" value="Bact_Chemotaxis_MeTrfase"/>
</dbReference>
<evidence type="ECO:0000256" key="1">
    <source>
        <dbReference type="ARBA" id="ARBA00001541"/>
    </source>
</evidence>
<feature type="domain" description="CheR-type methyltransferase" evidence="6">
    <location>
        <begin position="8"/>
        <end position="263"/>
    </location>
</feature>
<gene>
    <name evidence="7" type="ORF">I9W95_05780</name>
</gene>
<dbReference type="PRINTS" id="PR00996">
    <property type="entry name" value="CHERMTFRASE"/>
</dbReference>
<evidence type="ECO:0000259" key="6">
    <source>
        <dbReference type="PROSITE" id="PS50123"/>
    </source>
</evidence>
<dbReference type="SUPFAM" id="SSF47757">
    <property type="entry name" value="Chemotaxis receptor methyltransferase CheR, N-terminal domain"/>
    <property type="match status" value="1"/>
</dbReference>
<dbReference type="InterPro" id="IPR036804">
    <property type="entry name" value="CheR_N_sf"/>
</dbReference>
<dbReference type="EMBL" id="JAEDAH010000026">
    <property type="protein sequence ID" value="MCA6063115.1"/>
    <property type="molecule type" value="Genomic_DNA"/>
</dbReference>
<keyword evidence="8" id="KW-1185">Reference proteome</keyword>
<accession>A0ABS7ZN35</accession>
<name>A0ABS7ZN35_9GAMM</name>
<keyword evidence="3" id="KW-0489">Methyltransferase</keyword>
<evidence type="ECO:0000256" key="3">
    <source>
        <dbReference type="ARBA" id="ARBA00022603"/>
    </source>
</evidence>
<comment type="catalytic activity">
    <reaction evidence="1">
        <text>L-glutamyl-[protein] + S-adenosyl-L-methionine = [protein]-L-glutamate 5-O-methyl ester + S-adenosyl-L-homocysteine</text>
        <dbReference type="Rhea" id="RHEA:24452"/>
        <dbReference type="Rhea" id="RHEA-COMP:10208"/>
        <dbReference type="Rhea" id="RHEA-COMP:10311"/>
        <dbReference type="ChEBI" id="CHEBI:29973"/>
        <dbReference type="ChEBI" id="CHEBI:57856"/>
        <dbReference type="ChEBI" id="CHEBI:59789"/>
        <dbReference type="ChEBI" id="CHEBI:82795"/>
        <dbReference type="EC" id="2.1.1.80"/>
    </reaction>
</comment>
<dbReference type="EC" id="2.1.1.80" evidence="2"/>
<evidence type="ECO:0000313" key="7">
    <source>
        <dbReference type="EMBL" id="MCA6063115.1"/>
    </source>
</evidence>
<dbReference type="PROSITE" id="PS50123">
    <property type="entry name" value="CHER"/>
    <property type="match status" value="1"/>
</dbReference>
<dbReference type="Proteomes" id="UP000714380">
    <property type="component" value="Unassembled WGS sequence"/>
</dbReference>
<keyword evidence="4" id="KW-0808">Transferase</keyword>
<evidence type="ECO:0000256" key="5">
    <source>
        <dbReference type="ARBA" id="ARBA00022691"/>
    </source>
</evidence>
<dbReference type="InterPro" id="IPR022642">
    <property type="entry name" value="CheR_C"/>
</dbReference>
<dbReference type="Pfam" id="PF01739">
    <property type="entry name" value="CheR"/>
    <property type="match status" value="1"/>
</dbReference>
<dbReference type="CDD" id="cd02440">
    <property type="entry name" value="AdoMet_MTases"/>
    <property type="match status" value="1"/>
</dbReference>
<organism evidence="7 8">
    <name type="scientific">Thalassolituus marinus</name>
    <dbReference type="NCBI Taxonomy" id="671053"/>
    <lineage>
        <taxon>Bacteria</taxon>
        <taxon>Pseudomonadati</taxon>
        <taxon>Pseudomonadota</taxon>
        <taxon>Gammaproteobacteria</taxon>
        <taxon>Oceanospirillales</taxon>
        <taxon>Oceanospirillaceae</taxon>
        <taxon>Thalassolituus</taxon>
    </lineage>
</organism>